<gene>
    <name evidence="1" type="ORF">HHI36_019532</name>
</gene>
<dbReference type="Proteomes" id="UP001516400">
    <property type="component" value="Unassembled WGS sequence"/>
</dbReference>
<accession>A0ABD2P3B1</accession>
<dbReference type="EMBL" id="JABFTP020000165">
    <property type="protein sequence ID" value="KAL3285430.1"/>
    <property type="molecule type" value="Genomic_DNA"/>
</dbReference>
<evidence type="ECO:0008006" key="3">
    <source>
        <dbReference type="Google" id="ProtNLM"/>
    </source>
</evidence>
<proteinExistence type="predicted"/>
<dbReference type="AlphaFoldDB" id="A0ABD2P3B1"/>
<organism evidence="1 2">
    <name type="scientific">Cryptolaemus montrouzieri</name>
    <dbReference type="NCBI Taxonomy" id="559131"/>
    <lineage>
        <taxon>Eukaryota</taxon>
        <taxon>Metazoa</taxon>
        <taxon>Ecdysozoa</taxon>
        <taxon>Arthropoda</taxon>
        <taxon>Hexapoda</taxon>
        <taxon>Insecta</taxon>
        <taxon>Pterygota</taxon>
        <taxon>Neoptera</taxon>
        <taxon>Endopterygota</taxon>
        <taxon>Coleoptera</taxon>
        <taxon>Polyphaga</taxon>
        <taxon>Cucujiformia</taxon>
        <taxon>Coccinelloidea</taxon>
        <taxon>Coccinellidae</taxon>
        <taxon>Scymninae</taxon>
        <taxon>Scymnini</taxon>
        <taxon>Cryptolaemus</taxon>
    </lineage>
</organism>
<feature type="non-terminal residue" evidence="1">
    <location>
        <position position="356"/>
    </location>
</feature>
<protein>
    <recommendedName>
        <fullName evidence="3">RNase H type-1 domain-containing protein</fullName>
    </recommendedName>
</protein>
<name>A0ABD2P3B1_9CUCU</name>
<reference evidence="1 2" key="1">
    <citation type="journal article" date="2021" name="BMC Biol.">
        <title>Horizontally acquired antibacterial genes associated with adaptive radiation of ladybird beetles.</title>
        <authorList>
            <person name="Li H.S."/>
            <person name="Tang X.F."/>
            <person name="Huang Y.H."/>
            <person name="Xu Z.Y."/>
            <person name="Chen M.L."/>
            <person name="Du X.Y."/>
            <person name="Qiu B.Y."/>
            <person name="Chen P.T."/>
            <person name="Zhang W."/>
            <person name="Slipinski A."/>
            <person name="Escalona H.E."/>
            <person name="Waterhouse R.M."/>
            <person name="Zwick A."/>
            <person name="Pang H."/>
        </authorList>
    </citation>
    <scope>NUCLEOTIDE SEQUENCE [LARGE SCALE GENOMIC DNA]</scope>
    <source>
        <strain evidence="1">SYSU2018</strain>
    </source>
</reference>
<comment type="caution">
    <text evidence="1">The sequence shown here is derived from an EMBL/GenBank/DDBJ whole genome shotgun (WGS) entry which is preliminary data.</text>
</comment>
<sequence>MLYINSNCNQLDIINIYRLGLKKIGVQFKYPKNANDFLLNNTLDKSNFNVFIAPRLVTSMGIVRDVGIDIPDHEIVEKGKGLYPDAKVLRVRRFNRSPILKKRKNIHNTGYDKKAHNECLFTFDNGNSVKSVLDSKLNNKNNDEDGFVSDTSARCEGGETTPYNKFDKDVKNSGDIFKRKLVSYKKLNMDVATSSDESHSRVSQLANELGLSIKCIWIPSHSYITNNDIADSLAKDGRMLPTPETIGAGPHELWAEMKCRMKRIWVNRFREIGRDKGIIYAQYRNNDDLNLKCWFSKINRPRRYITNLIRLRSGHCLTPAHLFRIGINETNLCKCGSFGDISHLFLSCADNLHNIS</sequence>
<evidence type="ECO:0000313" key="1">
    <source>
        <dbReference type="EMBL" id="KAL3285430.1"/>
    </source>
</evidence>
<keyword evidence="2" id="KW-1185">Reference proteome</keyword>
<evidence type="ECO:0000313" key="2">
    <source>
        <dbReference type="Proteomes" id="UP001516400"/>
    </source>
</evidence>